<gene>
    <name evidence="5" type="ORF">ZEAMMB73_Zm00001d039951</name>
</gene>
<dbReference type="PaxDb" id="4577-GRMZM2G478507_P01"/>
<name>A0A1D6MLX2_MAIZE</name>
<feature type="region of interest" description="Disordered" evidence="4">
    <location>
        <begin position="285"/>
        <end position="307"/>
    </location>
</feature>
<dbReference type="PANTHER" id="PTHR31642:SF16">
    <property type="entry name" value="OS08G0543400 PROTEIN"/>
    <property type="match status" value="1"/>
</dbReference>
<dbReference type="InParanoid" id="A0A1D6MLX2"/>
<evidence type="ECO:0000256" key="4">
    <source>
        <dbReference type="SAM" id="MobiDB-lite"/>
    </source>
</evidence>
<dbReference type="PANTHER" id="PTHR31642">
    <property type="entry name" value="TRICHOTHECENE 3-O-ACETYLTRANSFERASE"/>
    <property type="match status" value="1"/>
</dbReference>
<dbReference type="AlphaFoldDB" id="A0A1D6MLX2"/>
<dbReference type="Gene3D" id="3.30.559.10">
    <property type="entry name" value="Chloramphenicol acetyltransferase-like domain"/>
    <property type="match status" value="2"/>
</dbReference>
<keyword evidence="3" id="KW-0012">Acyltransferase</keyword>
<keyword evidence="2 5" id="KW-0808">Transferase</keyword>
<dbReference type="EMBL" id="CM007649">
    <property type="protein sequence ID" value="ONM30210.1"/>
    <property type="molecule type" value="Genomic_DNA"/>
</dbReference>
<evidence type="ECO:0000256" key="2">
    <source>
        <dbReference type="ARBA" id="ARBA00022679"/>
    </source>
</evidence>
<evidence type="ECO:0000313" key="5">
    <source>
        <dbReference type="EMBL" id="ONM30210.1"/>
    </source>
</evidence>
<accession>A0A1D6MLX2</accession>
<dbReference type="Pfam" id="PF02458">
    <property type="entry name" value="Transferase"/>
    <property type="match status" value="1"/>
</dbReference>
<organism evidence="5">
    <name type="scientific">Zea mays</name>
    <name type="common">Maize</name>
    <dbReference type="NCBI Taxonomy" id="4577"/>
    <lineage>
        <taxon>Eukaryota</taxon>
        <taxon>Viridiplantae</taxon>
        <taxon>Streptophyta</taxon>
        <taxon>Embryophyta</taxon>
        <taxon>Tracheophyta</taxon>
        <taxon>Spermatophyta</taxon>
        <taxon>Magnoliopsida</taxon>
        <taxon>Liliopsida</taxon>
        <taxon>Poales</taxon>
        <taxon>Poaceae</taxon>
        <taxon>PACMAD clade</taxon>
        <taxon>Panicoideae</taxon>
        <taxon>Andropogonodae</taxon>
        <taxon>Andropogoneae</taxon>
        <taxon>Tripsacinae</taxon>
        <taxon>Zea</taxon>
    </lineage>
</organism>
<sequence length="307" mass="33618">MANVMDSEAVQVVESSFVVSSEPTPSEGLWLSPLDLILANRGHTPTVYLYSSSSNAVAAADGFFDVARLKEAMAKTLVAFYPLAGRLGVNNDDGRAEITCTGEGALFVVAHADLTVGDIEDDFRSSPELRRLFVPRIEPASIILAIQHMHALVCRVCLMQWSSRARSPPTVHPDALSRFYPRLTFSDPSGPLAFQVFVIFKDQVTSLKRLCGGTSTFCAIGALVWPCTLVARRLPPDSEARLTFSANVQRRVRPPLPSPEPLLRQCIGQAGRHRCSSRCCFGGSGVRGRPHQRRRRSGGRRVDDELV</sequence>
<dbReference type="ExpressionAtlas" id="A0A1D6MLX2">
    <property type="expression patterns" value="baseline and differential"/>
</dbReference>
<proteinExistence type="inferred from homology"/>
<feature type="compositionally biased region" description="Basic residues" evidence="4">
    <location>
        <begin position="288"/>
        <end position="299"/>
    </location>
</feature>
<reference evidence="5" key="1">
    <citation type="submission" date="2015-12" db="EMBL/GenBank/DDBJ databases">
        <title>Update maize B73 reference genome by single molecule sequencing technologies.</title>
        <authorList>
            <consortium name="Maize Genome Sequencing Project"/>
            <person name="Ware D."/>
        </authorList>
    </citation>
    <scope>NUCLEOTIDE SEQUENCE [LARGE SCALE GENOMIC DNA]</scope>
    <source>
        <tissue evidence="5">Seedling</tissue>
    </source>
</reference>
<dbReference type="SMR" id="A0A1D6MLX2"/>
<evidence type="ECO:0000256" key="3">
    <source>
        <dbReference type="ARBA" id="ARBA00023315"/>
    </source>
</evidence>
<dbReference type="InterPro" id="IPR050317">
    <property type="entry name" value="Plant_Fungal_Acyltransferase"/>
</dbReference>
<comment type="similarity">
    <text evidence="1">Belongs to the plant acyltransferase family.</text>
</comment>
<dbReference type="GO" id="GO:0016747">
    <property type="term" value="F:acyltransferase activity, transferring groups other than amino-acyl groups"/>
    <property type="evidence" value="ECO:0007669"/>
    <property type="project" value="UniProtKB-ARBA"/>
</dbReference>
<evidence type="ECO:0000256" key="1">
    <source>
        <dbReference type="ARBA" id="ARBA00009861"/>
    </source>
</evidence>
<protein>
    <submittedName>
        <fullName evidence="5">Spermidine hydroxycinnamoyl transferase</fullName>
    </submittedName>
</protein>
<dbReference type="InterPro" id="IPR023213">
    <property type="entry name" value="CAT-like_dom_sf"/>
</dbReference>